<dbReference type="Gene3D" id="2.60.120.10">
    <property type="entry name" value="Jelly Rolls"/>
    <property type="match status" value="1"/>
</dbReference>
<evidence type="ECO:0000313" key="5">
    <source>
        <dbReference type="EMBL" id="HJC86887.1"/>
    </source>
</evidence>
<reference evidence="5" key="1">
    <citation type="journal article" date="2021" name="PeerJ">
        <title>Extensive microbial diversity within the chicken gut microbiome revealed by metagenomics and culture.</title>
        <authorList>
            <person name="Gilroy R."/>
            <person name="Ravi A."/>
            <person name="Getino M."/>
            <person name="Pursley I."/>
            <person name="Horton D.L."/>
            <person name="Alikhan N.F."/>
            <person name="Baker D."/>
            <person name="Gharbi K."/>
            <person name="Hall N."/>
            <person name="Watson M."/>
            <person name="Adriaenssens E.M."/>
            <person name="Foster-Nyarko E."/>
            <person name="Jarju S."/>
            <person name="Secka A."/>
            <person name="Antonio M."/>
            <person name="Oren A."/>
            <person name="Chaudhuri R.R."/>
            <person name="La Ragione R."/>
            <person name="Hildebrand F."/>
            <person name="Pallen M.J."/>
        </authorList>
    </citation>
    <scope>NUCLEOTIDE SEQUENCE</scope>
    <source>
        <strain evidence="5">ChiBcec1-1630</strain>
    </source>
</reference>
<dbReference type="PROSITE" id="PS01124">
    <property type="entry name" value="HTH_ARAC_FAMILY_2"/>
    <property type="match status" value="1"/>
</dbReference>
<name>A0A9D2QIX8_9FIRM</name>
<sequence length="331" mass="37516">MENQKKENTDRPVPKKQSAGFLYEVKKENIRHGEAGFPCAGYLDRYQNSEDSFPWHWHDELEIAWVTQGSVTVFIHAHSFVLHEGEGVFINRRIPHSYSGSDAGPAQMPNVLFHPALVYGTQESVYWEKYLKPLLLAPSFSHALLTGEAAWQSALLSHAGRTFLLLTEKPFGYEFHVRSALSEVLLLLAQNMAKATDAADGSLLRQADMDRIRLMLSFIQEHYTEPLQVQQIAASAFLSRRECLRCFQRTIGTSPMQYTIALRVQKARKLLLETDLPLLDICTECGFQDQSYFIKTFRERTGLSPARFRKHSGLTAGEPASSIRVLKDLPS</sequence>
<dbReference type="PROSITE" id="PS00041">
    <property type="entry name" value="HTH_ARAC_FAMILY_1"/>
    <property type="match status" value="1"/>
</dbReference>
<dbReference type="Proteomes" id="UP000823922">
    <property type="component" value="Unassembled WGS sequence"/>
</dbReference>
<dbReference type="Pfam" id="PF02311">
    <property type="entry name" value="AraC_binding"/>
    <property type="match status" value="1"/>
</dbReference>
<dbReference type="SUPFAM" id="SSF46689">
    <property type="entry name" value="Homeodomain-like"/>
    <property type="match status" value="2"/>
</dbReference>
<dbReference type="Pfam" id="PF12833">
    <property type="entry name" value="HTH_18"/>
    <property type="match status" value="1"/>
</dbReference>
<dbReference type="InterPro" id="IPR009057">
    <property type="entry name" value="Homeodomain-like_sf"/>
</dbReference>
<feature type="domain" description="HTH araC/xylS-type" evidence="4">
    <location>
        <begin position="213"/>
        <end position="311"/>
    </location>
</feature>
<dbReference type="InterPro" id="IPR018062">
    <property type="entry name" value="HTH_AraC-typ_CS"/>
</dbReference>
<dbReference type="SUPFAM" id="SSF51215">
    <property type="entry name" value="Regulatory protein AraC"/>
    <property type="match status" value="1"/>
</dbReference>
<evidence type="ECO:0000256" key="1">
    <source>
        <dbReference type="ARBA" id="ARBA00023015"/>
    </source>
</evidence>
<dbReference type="EMBL" id="DWVS01000059">
    <property type="protein sequence ID" value="HJC86887.1"/>
    <property type="molecule type" value="Genomic_DNA"/>
</dbReference>
<dbReference type="PANTHER" id="PTHR43280">
    <property type="entry name" value="ARAC-FAMILY TRANSCRIPTIONAL REGULATOR"/>
    <property type="match status" value="1"/>
</dbReference>
<dbReference type="InterPro" id="IPR020449">
    <property type="entry name" value="Tscrpt_reg_AraC-type_HTH"/>
</dbReference>
<dbReference type="InterPro" id="IPR014710">
    <property type="entry name" value="RmlC-like_jellyroll"/>
</dbReference>
<dbReference type="PRINTS" id="PR00032">
    <property type="entry name" value="HTHARAC"/>
</dbReference>
<dbReference type="InterPro" id="IPR003313">
    <property type="entry name" value="AraC-bd"/>
</dbReference>
<dbReference type="AlphaFoldDB" id="A0A9D2QIX8"/>
<dbReference type="PANTHER" id="PTHR43280:SF28">
    <property type="entry name" value="HTH-TYPE TRANSCRIPTIONAL ACTIVATOR RHAS"/>
    <property type="match status" value="1"/>
</dbReference>
<dbReference type="SMART" id="SM00342">
    <property type="entry name" value="HTH_ARAC"/>
    <property type="match status" value="1"/>
</dbReference>
<organism evidence="5 6">
    <name type="scientific">Candidatus Eisenbergiella intestinigallinarum</name>
    <dbReference type="NCBI Taxonomy" id="2838549"/>
    <lineage>
        <taxon>Bacteria</taxon>
        <taxon>Bacillati</taxon>
        <taxon>Bacillota</taxon>
        <taxon>Clostridia</taxon>
        <taxon>Lachnospirales</taxon>
        <taxon>Lachnospiraceae</taxon>
        <taxon>Eisenbergiella</taxon>
    </lineage>
</organism>
<keyword evidence="2" id="KW-0238">DNA-binding</keyword>
<protein>
    <submittedName>
        <fullName evidence="5">AraC family transcriptional regulator</fullName>
    </submittedName>
</protein>
<gene>
    <name evidence="5" type="ORF">H9926_02595</name>
</gene>
<evidence type="ECO:0000259" key="4">
    <source>
        <dbReference type="PROSITE" id="PS01124"/>
    </source>
</evidence>
<reference evidence="5" key="2">
    <citation type="submission" date="2021-04" db="EMBL/GenBank/DDBJ databases">
        <authorList>
            <person name="Gilroy R."/>
        </authorList>
    </citation>
    <scope>NUCLEOTIDE SEQUENCE</scope>
    <source>
        <strain evidence="5">ChiBcec1-1630</strain>
    </source>
</reference>
<evidence type="ECO:0000256" key="2">
    <source>
        <dbReference type="ARBA" id="ARBA00023125"/>
    </source>
</evidence>
<accession>A0A9D2QIX8</accession>
<evidence type="ECO:0000256" key="3">
    <source>
        <dbReference type="ARBA" id="ARBA00023163"/>
    </source>
</evidence>
<dbReference type="CDD" id="cd02208">
    <property type="entry name" value="cupin_RmlC-like"/>
    <property type="match status" value="1"/>
</dbReference>
<keyword evidence="1" id="KW-0805">Transcription regulation</keyword>
<dbReference type="InterPro" id="IPR018060">
    <property type="entry name" value="HTH_AraC"/>
</dbReference>
<keyword evidence="3" id="KW-0804">Transcription</keyword>
<dbReference type="InterPro" id="IPR037923">
    <property type="entry name" value="HTH-like"/>
</dbReference>
<dbReference type="GO" id="GO:0043565">
    <property type="term" value="F:sequence-specific DNA binding"/>
    <property type="evidence" value="ECO:0007669"/>
    <property type="project" value="InterPro"/>
</dbReference>
<dbReference type="GO" id="GO:0003700">
    <property type="term" value="F:DNA-binding transcription factor activity"/>
    <property type="evidence" value="ECO:0007669"/>
    <property type="project" value="InterPro"/>
</dbReference>
<proteinExistence type="predicted"/>
<evidence type="ECO:0000313" key="6">
    <source>
        <dbReference type="Proteomes" id="UP000823922"/>
    </source>
</evidence>
<dbReference type="Gene3D" id="1.10.10.60">
    <property type="entry name" value="Homeodomain-like"/>
    <property type="match status" value="1"/>
</dbReference>
<comment type="caution">
    <text evidence="5">The sequence shown here is derived from an EMBL/GenBank/DDBJ whole genome shotgun (WGS) entry which is preliminary data.</text>
</comment>